<evidence type="ECO:0000313" key="3">
    <source>
        <dbReference type="Proteomes" id="UP000001943"/>
    </source>
</evidence>
<reference evidence="2 3" key="1">
    <citation type="journal article" date="2006" name="PLoS Genet.">
        <title>Comparative genomics of emerging human ehrlichiosis agents.</title>
        <authorList>
            <person name="Dunning Hotopp J.C."/>
            <person name="Lin M."/>
            <person name="Madupu R."/>
            <person name="Crabtree J."/>
            <person name="Angiuoli S.V."/>
            <person name="Eisen J.A."/>
            <person name="Seshadri R."/>
            <person name="Ren Q."/>
            <person name="Wu M."/>
            <person name="Utterback T.R."/>
            <person name="Smith S."/>
            <person name="Lewis M."/>
            <person name="Khouri H."/>
            <person name="Zhang C."/>
            <person name="Niu H."/>
            <person name="Lin Q."/>
            <person name="Ohashi N."/>
            <person name="Zhi N."/>
            <person name="Nelson W."/>
            <person name="Brinkac L.M."/>
            <person name="Dodson R.J."/>
            <person name="Rosovitz M.J."/>
            <person name="Sundaram J."/>
            <person name="Daugherty S.C."/>
            <person name="Davidsen T."/>
            <person name="Durkin A.S."/>
            <person name="Gwinn M."/>
            <person name="Haft D.H."/>
            <person name="Selengut J.D."/>
            <person name="Sullivan S.A."/>
            <person name="Zafar N."/>
            <person name="Zhou L."/>
            <person name="Benahmed F."/>
            <person name="Forberger H."/>
            <person name="Halpin R."/>
            <person name="Mulligan S."/>
            <person name="Robinson J."/>
            <person name="White O."/>
            <person name="Rikihisa Y."/>
            <person name="Tettelin H."/>
        </authorList>
    </citation>
    <scope>NUCLEOTIDE SEQUENCE [LARGE SCALE GENOMIC DNA]</scope>
    <source>
        <strain evidence="2 3">HZ</strain>
    </source>
</reference>
<feature type="transmembrane region" description="Helical" evidence="1">
    <location>
        <begin position="6"/>
        <end position="24"/>
    </location>
</feature>
<organism evidence="2 3">
    <name type="scientific">Anaplasma phagocytophilum (strain HZ)</name>
    <dbReference type="NCBI Taxonomy" id="212042"/>
    <lineage>
        <taxon>Bacteria</taxon>
        <taxon>Pseudomonadati</taxon>
        <taxon>Pseudomonadota</taxon>
        <taxon>Alphaproteobacteria</taxon>
        <taxon>Rickettsiales</taxon>
        <taxon>Anaplasmataceae</taxon>
        <taxon>Anaplasma</taxon>
        <taxon>phagocytophilum group</taxon>
    </lineage>
</organism>
<evidence type="ECO:0000313" key="2">
    <source>
        <dbReference type="EMBL" id="ABD44096.1"/>
    </source>
</evidence>
<sequence length="36" mass="4096">MAIIAYGSAFCAKSLVTLVVLYYVHTVLRYTKHLHI</sequence>
<protein>
    <submittedName>
        <fullName evidence="2">Uncharacterized protein</fullName>
    </submittedName>
</protein>
<dbReference type="PaxDb" id="212042-APH_0886"/>
<keyword evidence="1" id="KW-0472">Membrane</keyword>
<dbReference type="HOGENOM" id="CLU_3354192_0_0_5"/>
<keyword evidence="1" id="KW-0812">Transmembrane</keyword>
<keyword evidence="1" id="KW-1133">Transmembrane helix</keyword>
<proteinExistence type="predicted"/>
<keyword evidence="3" id="KW-1185">Reference proteome</keyword>
<dbReference type="Proteomes" id="UP000001943">
    <property type="component" value="Chromosome"/>
</dbReference>
<dbReference type="EnsemblBacteria" id="ABD44096">
    <property type="protein sequence ID" value="ABD44096"/>
    <property type="gene ID" value="APH_0886"/>
</dbReference>
<evidence type="ECO:0000256" key="1">
    <source>
        <dbReference type="SAM" id="Phobius"/>
    </source>
</evidence>
<accession>Q2GJI9</accession>
<dbReference type="KEGG" id="aph:APH_0886"/>
<name>Q2GJI9_ANAPZ</name>
<dbReference type="EMBL" id="CP000235">
    <property type="protein sequence ID" value="ABD44096.1"/>
    <property type="molecule type" value="Genomic_DNA"/>
</dbReference>
<dbReference type="AlphaFoldDB" id="Q2GJI9"/>
<gene>
    <name evidence="2" type="ordered locus">APH_0886</name>
</gene>